<dbReference type="AlphaFoldDB" id="C8VYF8"/>
<comment type="subunit">
    <text evidence="3">Homodimer.</text>
</comment>
<dbReference type="EMBL" id="CP001720">
    <property type="protein sequence ID" value="ACV62839.1"/>
    <property type="molecule type" value="Genomic_DNA"/>
</dbReference>
<dbReference type="InterPro" id="IPR000740">
    <property type="entry name" value="GrpE"/>
</dbReference>
<dbReference type="RefSeq" id="WP_015757544.1">
    <property type="nucleotide sequence ID" value="NC_013216.1"/>
</dbReference>
<dbReference type="Proteomes" id="UP000002217">
    <property type="component" value="Chromosome"/>
</dbReference>
<dbReference type="OrthoDB" id="9812586at2"/>
<dbReference type="GO" id="GO:0006457">
    <property type="term" value="P:protein folding"/>
    <property type="evidence" value="ECO:0007669"/>
    <property type="project" value="InterPro"/>
</dbReference>
<dbReference type="GO" id="GO:0051087">
    <property type="term" value="F:protein-folding chaperone binding"/>
    <property type="evidence" value="ECO:0007669"/>
    <property type="project" value="InterPro"/>
</dbReference>
<dbReference type="SUPFAM" id="SSF58014">
    <property type="entry name" value="Coiled-coil domain of nucleotide exchange factor GrpE"/>
    <property type="match status" value="1"/>
</dbReference>
<keyword evidence="5" id="KW-0175">Coiled coil</keyword>
<dbReference type="GO" id="GO:0005737">
    <property type="term" value="C:cytoplasm"/>
    <property type="evidence" value="ECO:0007669"/>
    <property type="project" value="UniProtKB-SubCell"/>
</dbReference>
<dbReference type="InterPro" id="IPR009012">
    <property type="entry name" value="GrpE_head"/>
</dbReference>
<dbReference type="KEGG" id="dae:Dtox_2004"/>
<proteinExistence type="inferred from homology"/>
<sequence>MKRSPEKPLELQAAELQHELEEEKNRHLRTLADFDNYRKRMERERDSISLSGKKQVIKDLLPALDNLERAMGQVQEDSVKQGLVMVRQQFFDILKQHGLELIECKGQIFNPAEHEGVGFIEDEHCPPGHVAEELLSGYRLGQELLRPAAVRVAKGR</sequence>
<evidence type="ECO:0000313" key="6">
    <source>
        <dbReference type="EMBL" id="ACV62839.1"/>
    </source>
</evidence>
<keyword evidence="7" id="KW-1185">Reference proteome</keyword>
<dbReference type="GO" id="GO:0051082">
    <property type="term" value="F:unfolded protein binding"/>
    <property type="evidence" value="ECO:0007669"/>
    <property type="project" value="TreeGrafter"/>
</dbReference>
<evidence type="ECO:0000256" key="4">
    <source>
        <dbReference type="RuleBase" id="RU004478"/>
    </source>
</evidence>
<dbReference type="STRING" id="485916.Dtox_2004"/>
<dbReference type="SUPFAM" id="SSF51064">
    <property type="entry name" value="Head domain of nucleotide exchange factor GrpE"/>
    <property type="match status" value="1"/>
</dbReference>
<evidence type="ECO:0000256" key="1">
    <source>
        <dbReference type="ARBA" id="ARBA00009054"/>
    </source>
</evidence>
<dbReference type="Pfam" id="PF01025">
    <property type="entry name" value="GrpE"/>
    <property type="match status" value="1"/>
</dbReference>
<name>C8VYF8_DESAS</name>
<dbReference type="Gene3D" id="2.30.22.10">
    <property type="entry name" value="Head domain of nucleotide exchange factor GrpE"/>
    <property type="match status" value="1"/>
</dbReference>
<dbReference type="HAMAP" id="MF_01151">
    <property type="entry name" value="GrpE"/>
    <property type="match status" value="1"/>
</dbReference>
<dbReference type="InterPro" id="IPR013805">
    <property type="entry name" value="GrpE_CC"/>
</dbReference>
<dbReference type="PRINTS" id="PR00773">
    <property type="entry name" value="GRPEPROTEIN"/>
</dbReference>
<protein>
    <recommendedName>
        <fullName evidence="3">Protein GrpE</fullName>
    </recommendedName>
    <alternativeName>
        <fullName evidence="3">HSP-70 cofactor</fullName>
    </alternativeName>
</protein>
<dbReference type="HOGENOM" id="CLU_057217_5_2_9"/>
<comment type="function">
    <text evidence="3">Participates actively in the response to hyperosmotic and heat shock by preventing the aggregation of stress-denatured proteins, in association with DnaK and GrpE. It is the nucleotide exchange factor for DnaK and may function as a thermosensor. Unfolded proteins bind initially to DnaJ; upon interaction with the DnaJ-bound protein, DnaK hydrolyzes its bound ATP, resulting in the formation of a stable complex. GrpE releases ADP from DnaK; ATP binding to DnaK triggers the release of the substrate protein, thus completing the reaction cycle. Several rounds of ATP-dependent interactions between DnaJ, DnaK and GrpE are required for fully efficient folding.</text>
</comment>
<dbReference type="PANTHER" id="PTHR21237:SF23">
    <property type="entry name" value="GRPE PROTEIN HOMOLOG, MITOCHONDRIAL"/>
    <property type="match status" value="1"/>
</dbReference>
<comment type="subcellular location">
    <subcellularLocation>
        <location evidence="3">Cytoplasm</location>
    </subcellularLocation>
</comment>
<comment type="similarity">
    <text evidence="1 3 4">Belongs to the GrpE family.</text>
</comment>
<gene>
    <name evidence="3" type="primary">grpE</name>
    <name evidence="6" type="ordered locus">Dtox_2004</name>
</gene>
<evidence type="ECO:0000256" key="5">
    <source>
        <dbReference type="SAM" id="Coils"/>
    </source>
</evidence>
<keyword evidence="2 3" id="KW-0143">Chaperone</keyword>
<dbReference type="CDD" id="cd00446">
    <property type="entry name" value="GrpE"/>
    <property type="match status" value="1"/>
</dbReference>
<keyword evidence="3" id="KW-0963">Cytoplasm</keyword>
<evidence type="ECO:0000256" key="3">
    <source>
        <dbReference type="HAMAP-Rule" id="MF_01151"/>
    </source>
</evidence>
<organism evidence="6 7">
    <name type="scientific">Desulfofarcimen acetoxidans (strain ATCC 49208 / DSM 771 / KCTC 5769 / VKM B-1644 / 5575)</name>
    <name type="common">Desulfotomaculum acetoxidans</name>
    <dbReference type="NCBI Taxonomy" id="485916"/>
    <lineage>
        <taxon>Bacteria</taxon>
        <taxon>Bacillati</taxon>
        <taxon>Bacillota</taxon>
        <taxon>Clostridia</taxon>
        <taxon>Eubacteriales</taxon>
        <taxon>Peptococcaceae</taxon>
        <taxon>Desulfofarcimen</taxon>
    </lineage>
</organism>
<feature type="coiled-coil region" evidence="5">
    <location>
        <begin position="6"/>
        <end position="33"/>
    </location>
</feature>
<keyword evidence="3" id="KW-0346">Stress response</keyword>
<dbReference type="GO" id="GO:0000774">
    <property type="term" value="F:adenyl-nucleotide exchange factor activity"/>
    <property type="evidence" value="ECO:0007669"/>
    <property type="project" value="InterPro"/>
</dbReference>
<accession>C8VYF8</accession>
<reference evidence="6 7" key="1">
    <citation type="journal article" date="2009" name="Stand. Genomic Sci.">
        <title>Complete genome sequence of Desulfotomaculum acetoxidans type strain (5575).</title>
        <authorList>
            <person name="Spring S."/>
            <person name="Lapidus A."/>
            <person name="Schroder M."/>
            <person name="Gleim D."/>
            <person name="Sims D."/>
            <person name="Meincke L."/>
            <person name="Glavina Del Rio T."/>
            <person name="Tice H."/>
            <person name="Copeland A."/>
            <person name="Cheng J.F."/>
            <person name="Lucas S."/>
            <person name="Chen F."/>
            <person name="Nolan M."/>
            <person name="Bruce D."/>
            <person name="Goodwin L."/>
            <person name="Pitluck S."/>
            <person name="Ivanova N."/>
            <person name="Mavromatis K."/>
            <person name="Mikhailova N."/>
            <person name="Pati A."/>
            <person name="Chen A."/>
            <person name="Palaniappan K."/>
            <person name="Land M."/>
            <person name="Hauser L."/>
            <person name="Chang Y.J."/>
            <person name="Jeffries C.D."/>
            <person name="Chain P."/>
            <person name="Saunders E."/>
            <person name="Brettin T."/>
            <person name="Detter J.C."/>
            <person name="Goker M."/>
            <person name="Bristow J."/>
            <person name="Eisen J.A."/>
            <person name="Markowitz V."/>
            <person name="Hugenholtz P."/>
            <person name="Kyrpides N.C."/>
            <person name="Klenk H.P."/>
            <person name="Han C."/>
        </authorList>
    </citation>
    <scope>NUCLEOTIDE SEQUENCE [LARGE SCALE GENOMIC DNA]</scope>
    <source>
        <strain evidence="7">ATCC 49208 / DSM 771 / VKM B-1644</strain>
    </source>
</reference>
<dbReference type="PANTHER" id="PTHR21237">
    <property type="entry name" value="GRPE PROTEIN"/>
    <property type="match status" value="1"/>
</dbReference>
<evidence type="ECO:0000256" key="2">
    <source>
        <dbReference type="ARBA" id="ARBA00023186"/>
    </source>
</evidence>
<evidence type="ECO:0000313" key="7">
    <source>
        <dbReference type="Proteomes" id="UP000002217"/>
    </source>
</evidence>
<dbReference type="GO" id="GO:0042803">
    <property type="term" value="F:protein homodimerization activity"/>
    <property type="evidence" value="ECO:0007669"/>
    <property type="project" value="InterPro"/>
</dbReference>
<dbReference type="eggNOG" id="COG0576">
    <property type="taxonomic scope" value="Bacteria"/>
</dbReference>
<dbReference type="Gene3D" id="3.90.20.20">
    <property type="match status" value="1"/>
</dbReference>